<dbReference type="EMBL" id="LSRX01000415">
    <property type="protein sequence ID" value="OLP97928.1"/>
    <property type="molecule type" value="Genomic_DNA"/>
</dbReference>
<dbReference type="InterPro" id="IPR050745">
    <property type="entry name" value="Multifunctional_regulatory"/>
</dbReference>
<dbReference type="Pfam" id="PF00023">
    <property type="entry name" value="Ank"/>
    <property type="match status" value="2"/>
</dbReference>
<dbReference type="GO" id="GO:0003677">
    <property type="term" value="F:DNA binding"/>
    <property type="evidence" value="ECO:0007669"/>
    <property type="project" value="UniProtKB-KW"/>
</dbReference>
<keyword evidence="3" id="KW-0371">Homeobox</keyword>
<keyword evidence="4" id="KW-1185">Reference proteome</keyword>
<accession>A0A1Q9DS06</accession>
<protein>
    <submittedName>
        <fullName evidence="3">Homeobox protein Wariai</fullName>
    </submittedName>
</protein>
<dbReference type="PROSITE" id="PS50088">
    <property type="entry name" value="ANK_REPEAT"/>
    <property type="match status" value="2"/>
</dbReference>
<name>A0A1Q9DS06_SYMMI</name>
<dbReference type="Proteomes" id="UP000186817">
    <property type="component" value="Unassembled WGS sequence"/>
</dbReference>
<organism evidence="3 4">
    <name type="scientific">Symbiodinium microadriaticum</name>
    <name type="common">Dinoflagellate</name>
    <name type="synonym">Zooxanthella microadriatica</name>
    <dbReference type="NCBI Taxonomy" id="2951"/>
    <lineage>
        <taxon>Eukaryota</taxon>
        <taxon>Sar</taxon>
        <taxon>Alveolata</taxon>
        <taxon>Dinophyceae</taxon>
        <taxon>Suessiales</taxon>
        <taxon>Symbiodiniaceae</taxon>
        <taxon>Symbiodinium</taxon>
    </lineage>
</organism>
<dbReference type="OrthoDB" id="407936at2759"/>
<dbReference type="InterPro" id="IPR036770">
    <property type="entry name" value="Ankyrin_rpt-contain_sf"/>
</dbReference>
<dbReference type="PANTHER" id="PTHR24189">
    <property type="entry name" value="MYOTROPHIN"/>
    <property type="match status" value="1"/>
</dbReference>
<dbReference type="PANTHER" id="PTHR24189:SF50">
    <property type="entry name" value="ANKYRIN REPEAT AND SOCS BOX PROTEIN 2"/>
    <property type="match status" value="1"/>
</dbReference>
<evidence type="ECO:0000313" key="3">
    <source>
        <dbReference type="EMBL" id="OLP97928.1"/>
    </source>
</evidence>
<sequence>MGTCTSKGHAAVPVSLHRFKPVGRHMSPESSCRKECPMWLVHVSDVLKMSGAPLPHEELRNSGLLRQHEPHLFTIFVSHQWLGRSHPDEEGLQLTVLRSLLQRLIDGRQALQEDLITQCVIGQRRLTATERSQLKDAYIWMDWFSIPQDVAKDSGSFHAAVASIPYYVESCNLFVALVPPLQHSSGQPCNYGSYLQRGWCLAEMWCRQLGCKADMPIVVAFNWDHAEFIMPRDWVRQLPLEGEWSDPSDKARVRDFLLMSLEAKIQVLENSNETDLCRYLKARIQEFLGLASPRRSVGSFLAHFGFQSEEEAIRQRKGMGPVACAVLSCDMDALRHFAGAGAPFTTRLPLMYEVDQMAGYTPLHLAVLVGRRTLLPLEELLRLRADPNTKDSMGAPVLGTCRSVGAVELLLQHRADVNLCGLPTKATPLTRACAGLAPKDVLGKLIDSKAAVNGYSAGLTTTPLANLVSFSKDTQEDQELVSFLLQKNADPNFVHGIKGTWRLLELGCRAMQLMGREQTMLRYFGDGSTTPLGYAAIAGNPKLVSCLLAARADPNLRNRRGNTPVQLALTANVQSIFRQTCGSFGPATACSLLDMPDFSEDDRIVEVSF</sequence>
<dbReference type="InterPro" id="IPR002110">
    <property type="entry name" value="Ankyrin_rpt"/>
</dbReference>
<gene>
    <name evidence="3" type="primary">warA</name>
    <name evidence="3" type="ORF">AK812_SmicGene19680</name>
</gene>
<dbReference type="Gene3D" id="1.25.40.20">
    <property type="entry name" value="Ankyrin repeat-containing domain"/>
    <property type="match status" value="2"/>
</dbReference>
<dbReference type="PROSITE" id="PS50297">
    <property type="entry name" value="ANK_REP_REGION"/>
    <property type="match status" value="1"/>
</dbReference>
<reference evidence="3 4" key="1">
    <citation type="submission" date="2016-02" db="EMBL/GenBank/DDBJ databases">
        <title>Genome analysis of coral dinoflagellate symbionts highlights evolutionary adaptations to a symbiotic lifestyle.</title>
        <authorList>
            <person name="Aranda M."/>
            <person name="Li Y."/>
            <person name="Liew Y.J."/>
            <person name="Baumgarten S."/>
            <person name="Simakov O."/>
            <person name="Wilson M."/>
            <person name="Piel J."/>
            <person name="Ashoor H."/>
            <person name="Bougouffa S."/>
            <person name="Bajic V.B."/>
            <person name="Ryu T."/>
            <person name="Ravasi T."/>
            <person name="Bayer T."/>
            <person name="Micklem G."/>
            <person name="Kim H."/>
            <person name="Bhak J."/>
            <person name="Lajeunesse T.C."/>
            <person name="Voolstra C.R."/>
        </authorList>
    </citation>
    <scope>NUCLEOTIDE SEQUENCE [LARGE SCALE GENOMIC DNA]</scope>
    <source>
        <strain evidence="3 4">CCMP2467</strain>
    </source>
</reference>
<dbReference type="SUPFAM" id="SSF48403">
    <property type="entry name" value="Ankyrin repeat"/>
    <property type="match status" value="1"/>
</dbReference>
<keyword evidence="2" id="KW-0040">ANK repeat</keyword>
<evidence type="ECO:0000256" key="1">
    <source>
        <dbReference type="ARBA" id="ARBA00022737"/>
    </source>
</evidence>
<dbReference type="AlphaFoldDB" id="A0A1Q9DS06"/>
<evidence type="ECO:0000256" key="2">
    <source>
        <dbReference type="ARBA" id="ARBA00023043"/>
    </source>
</evidence>
<comment type="caution">
    <text evidence="3">The sequence shown here is derived from an EMBL/GenBank/DDBJ whole genome shotgun (WGS) entry which is preliminary data.</text>
</comment>
<keyword evidence="3" id="KW-0238">DNA-binding</keyword>
<keyword evidence="1" id="KW-0677">Repeat</keyword>
<proteinExistence type="predicted"/>
<dbReference type="SMART" id="SM00248">
    <property type="entry name" value="ANK"/>
    <property type="match status" value="5"/>
</dbReference>
<evidence type="ECO:0000313" key="4">
    <source>
        <dbReference type="Proteomes" id="UP000186817"/>
    </source>
</evidence>